<dbReference type="GO" id="GO:0016020">
    <property type="term" value="C:membrane"/>
    <property type="evidence" value="ECO:0007669"/>
    <property type="project" value="UniProtKB-SubCell"/>
</dbReference>
<feature type="transmembrane region" description="Helical" evidence="5">
    <location>
        <begin position="6"/>
        <end position="25"/>
    </location>
</feature>
<reference evidence="6 7" key="1">
    <citation type="submission" date="2016-10" db="EMBL/GenBank/DDBJ databases">
        <authorList>
            <person name="de Groot N.N."/>
        </authorList>
    </citation>
    <scope>NUCLEOTIDE SEQUENCE [LARGE SCALE GENOMIC DNA]</scope>
    <source>
        <strain evidence="6 7">743A</strain>
    </source>
</reference>
<keyword evidence="3 5" id="KW-1133">Transmembrane helix</keyword>
<comment type="subcellular location">
    <subcellularLocation>
        <location evidence="1">Membrane</location>
        <topology evidence="1">Multi-pass membrane protein</topology>
    </subcellularLocation>
</comment>
<proteinExistence type="predicted"/>
<evidence type="ECO:0000256" key="5">
    <source>
        <dbReference type="SAM" id="Phobius"/>
    </source>
</evidence>
<gene>
    <name evidence="6" type="ORF">SAMN05661086_02007</name>
</gene>
<evidence type="ECO:0000256" key="2">
    <source>
        <dbReference type="ARBA" id="ARBA00022692"/>
    </source>
</evidence>
<keyword evidence="4 5" id="KW-0472">Membrane</keyword>
<evidence type="ECO:0000256" key="4">
    <source>
        <dbReference type="ARBA" id="ARBA00023136"/>
    </source>
</evidence>
<dbReference type="PANTHER" id="PTHR30249">
    <property type="entry name" value="PUTATIVE SEROTONIN TRANSPORTER"/>
    <property type="match status" value="1"/>
</dbReference>
<keyword evidence="2 5" id="KW-0812">Transmembrane</keyword>
<dbReference type="Proteomes" id="UP000199659">
    <property type="component" value="Unassembled WGS sequence"/>
</dbReference>
<organism evidence="6 7">
    <name type="scientific">Anaeromicropila populeti</name>
    <dbReference type="NCBI Taxonomy" id="37658"/>
    <lineage>
        <taxon>Bacteria</taxon>
        <taxon>Bacillati</taxon>
        <taxon>Bacillota</taxon>
        <taxon>Clostridia</taxon>
        <taxon>Lachnospirales</taxon>
        <taxon>Lachnospiraceae</taxon>
        <taxon>Anaeromicropila</taxon>
    </lineage>
</organism>
<dbReference type="OrthoDB" id="9811701at2"/>
<dbReference type="EMBL" id="FOYZ01000007">
    <property type="protein sequence ID" value="SFR83218.1"/>
    <property type="molecule type" value="Genomic_DNA"/>
</dbReference>
<dbReference type="AlphaFoldDB" id="A0A1I6JWE7"/>
<sequence length="225" mass="23523">MNSLTASPLFGILLSISAFLLGSALNRKTKSPLVNPLLVAISFIIIILHSFHIPLENYQQGGNMISLFLAPATTVLGYSVYKQIEILKKYFIPVAAGCFVGSLTSMGSIYLLCHLFHLDSTLTFSLIPKSVTTPIAMEVSSQLSGIPSITVAAVVATGILGSVTAPILVKIFRIQNPVAAGTAIGTCSHAVGTSKAIELGEIQGAMSGIAIGMSGIITVLLALFF</sequence>
<evidence type="ECO:0000256" key="1">
    <source>
        <dbReference type="ARBA" id="ARBA00004141"/>
    </source>
</evidence>
<dbReference type="Pfam" id="PF04172">
    <property type="entry name" value="LrgB"/>
    <property type="match status" value="1"/>
</dbReference>
<feature type="transmembrane region" description="Helical" evidence="5">
    <location>
        <begin position="146"/>
        <end position="169"/>
    </location>
</feature>
<evidence type="ECO:0000256" key="3">
    <source>
        <dbReference type="ARBA" id="ARBA00022989"/>
    </source>
</evidence>
<evidence type="ECO:0000313" key="6">
    <source>
        <dbReference type="EMBL" id="SFR83218.1"/>
    </source>
</evidence>
<feature type="transmembrane region" description="Helical" evidence="5">
    <location>
        <begin position="204"/>
        <end position="224"/>
    </location>
</feature>
<feature type="transmembrane region" description="Helical" evidence="5">
    <location>
        <begin position="37"/>
        <end position="55"/>
    </location>
</feature>
<dbReference type="InterPro" id="IPR007300">
    <property type="entry name" value="CidB/LrgB"/>
</dbReference>
<dbReference type="RefSeq" id="WP_092560549.1">
    <property type="nucleotide sequence ID" value="NZ_FOYZ01000007.1"/>
</dbReference>
<dbReference type="STRING" id="37658.SAMN05661086_02007"/>
<keyword evidence="7" id="KW-1185">Reference proteome</keyword>
<accession>A0A1I6JWE7</accession>
<dbReference type="PANTHER" id="PTHR30249:SF0">
    <property type="entry name" value="PLASTIDAL GLYCOLATE_GLYCERATE TRANSLOCATOR 1, CHLOROPLASTIC"/>
    <property type="match status" value="1"/>
</dbReference>
<evidence type="ECO:0000313" key="7">
    <source>
        <dbReference type="Proteomes" id="UP000199659"/>
    </source>
</evidence>
<name>A0A1I6JWE7_9FIRM</name>
<feature type="transmembrane region" description="Helical" evidence="5">
    <location>
        <begin position="61"/>
        <end position="81"/>
    </location>
</feature>
<protein>
    <submittedName>
        <fullName evidence="6">TIGR00659 family protein</fullName>
    </submittedName>
</protein>
<feature type="transmembrane region" description="Helical" evidence="5">
    <location>
        <begin position="90"/>
        <end position="112"/>
    </location>
</feature>